<gene>
    <name evidence="3" type="ORF">GGR24_001466</name>
</gene>
<evidence type="ECO:0000313" key="3">
    <source>
        <dbReference type="EMBL" id="MBB3972809.1"/>
    </source>
</evidence>
<proteinExistence type="predicted"/>
<organism evidence="3 4">
    <name type="scientific">Hansschlegelia beijingensis</name>
    <dbReference type="NCBI Taxonomy" id="1133344"/>
    <lineage>
        <taxon>Bacteria</taxon>
        <taxon>Pseudomonadati</taxon>
        <taxon>Pseudomonadota</taxon>
        <taxon>Alphaproteobacteria</taxon>
        <taxon>Hyphomicrobiales</taxon>
        <taxon>Methylopilaceae</taxon>
        <taxon>Hansschlegelia</taxon>
    </lineage>
</organism>
<keyword evidence="2" id="KW-0812">Transmembrane</keyword>
<keyword evidence="2" id="KW-1133">Transmembrane helix</keyword>
<dbReference type="EMBL" id="JACIDR010000002">
    <property type="protein sequence ID" value="MBB3972809.1"/>
    <property type="molecule type" value="Genomic_DNA"/>
</dbReference>
<evidence type="ECO:0000313" key="4">
    <source>
        <dbReference type="Proteomes" id="UP000528964"/>
    </source>
</evidence>
<feature type="region of interest" description="Disordered" evidence="1">
    <location>
        <begin position="1"/>
        <end position="22"/>
    </location>
</feature>
<evidence type="ECO:0000256" key="2">
    <source>
        <dbReference type="SAM" id="Phobius"/>
    </source>
</evidence>
<protein>
    <submittedName>
        <fullName evidence="3">Uncharacterized protein</fullName>
    </submittedName>
</protein>
<keyword evidence="2" id="KW-0472">Membrane</keyword>
<dbReference type="AlphaFoldDB" id="A0A7W6D5V9"/>
<comment type="caution">
    <text evidence="3">The sequence shown here is derived from an EMBL/GenBank/DDBJ whole genome shotgun (WGS) entry which is preliminary data.</text>
</comment>
<dbReference type="Proteomes" id="UP000528964">
    <property type="component" value="Unassembled WGS sequence"/>
</dbReference>
<accession>A0A7W6D5V9</accession>
<feature type="compositionally biased region" description="Basic and acidic residues" evidence="1">
    <location>
        <begin position="9"/>
        <end position="22"/>
    </location>
</feature>
<name>A0A7W6D5V9_9HYPH</name>
<keyword evidence="4" id="KW-1185">Reference proteome</keyword>
<reference evidence="3 4" key="1">
    <citation type="submission" date="2020-08" db="EMBL/GenBank/DDBJ databases">
        <title>Genomic Encyclopedia of Type Strains, Phase IV (KMG-IV): sequencing the most valuable type-strain genomes for metagenomic binning, comparative biology and taxonomic classification.</title>
        <authorList>
            <person name="Goeker M."/>
        </authorList>
    </citation>
    <scope>NUCLEOTIDE SEQUENCE [LARGE SCALE GENOMIC DNA]</scope>
    <source>
        <strain evidence="3 4">DSM 25481</strain>
    </source>
</reference>
<evidence type="ECO:0000256" key="1">
    <source>
        <dbReference type="SAM" id="MobiDB-lite"/>
    </source>
</evidence>
<sequence length="49" mass="5558">MRTKWEQGAMRKDGRGHGDHDHDPRSILSTVFAIVAPLALATLICWRWG</sequence>
<dbReference type="RefSeq" id="WP_183394690.1">
    <property type="nucleotide sequence ID" value="NZ_JACIDR010000002.1"/>
</dbReference>
<feature type="transmembrane region" description="Helical" evidence="2">
    <location>
        <begin position="27"/>
        <end position="46"/>
    </location>
</feature>